<protein>
    <submittedName>
        <fullName evidence="1">Uncharacterized protein</fullName>
    </submittedName>
</protein>
<dbReference type="EMBL" id="CM044704">
    <property type="protein sequence ID" value="KAI5668211.1"/>
    <property type="molecule type" value="Genomic_DNA"/>
</dbReference>
<proteinExistence type="predicted"/>
<evidence type="ECO:0000313" key="2">
    <source>
        <dbReference type="Proteomes" id="UP001060085"/>
    </source>
</evidence>
<organism evidence="1 2">
    <name type="scientific">Catharanthus roseus</name>
    <name type="common">Madagascar periwinkle</name>
    <name type="synonym">Vinca rosea</name>
    <dbReference type="NCBI Taxonomy" id="4058"/>
    <lineage>
        <taxon>Eukaryota</taxon>
        <taxon>Viridiplantae</taxon>
        <taxon>Streptophyta</taxon>
        <taxon>Embryophyta</taxon>
        <taxon>Tracheophyta</taxon>
        <taxon>Spermatophyta</taxon>
        <taxon>Magnoliopsida</taxon>
        <taxon>eudicotyledons</taxon>
        <taxon>Gunneridae</taxon>
        <taxon>Pentapetalae</taxon>
        <taxon>asterids</taxon>
        <taxon>lamiids</taxon>
        <taxon>Gentianales</taxon>
        <taxon>Apocynaceae</taxon>
        <taxon>Rauvolfioideae</taxon>
        <taxon>Vinceae</taxon>
        <taxon>Catharanthinae</taxon>
        <taxon>Catharanthus</taxon>
    </lineage>
</organism>
<sequence>MALENEVQSSPSNISNLVNDDNDDLNSLLIEMYHELEKITKKNKELKNKIDSLSNENLKLVYEYYKKNEKYQQEIATEFFLTNLATEHRQNMIDPYFAMTLATKTKFHCKCESVCDRLTIKYLLLQNLPSSVTKPLPTFKNCLVKANPVHHFFLIPQKT</sequence>
<accession>A0ACC0B6D8</accession>
<reference evidence="2" key="1">
    <citation type="journal article" date="2023" name="Nat. Plants">
        <title>Single-cell RNA sequencing provides a high-resolution roadmap for understanding the multicellular compartmentation of specialized metabolism.</title>
        <authorList>
            <person name="Sun S."/>
            <person name="Shen X."/>
            <person name="Li Y."/>
            <person name="Li Y."/>
            <person name="Wang S."/>
            <person name="Li R."/>
            <person name="Zhang H."/>
            <person name="Shen G."/>
            <person name="Guo B."/>
            <person name="Wei J."/>
            <person name="Xu J."/>
            <person name="St-Pierre B."/>
            <person name="Chen S."/>
            <person name="Sun C."/>
        </authorList>
    </citation>
    <scope>NUCLEOTIDE SEQUENCE [LARGE SCALE GENOMIC DNA]</scope>
</reference>
<comment type="caution">
    <text evidence="1">The sequence shown here is derived from an EMBL/GenBank/DDBJ whole genome shotgun (WGS) entry which is preliminary data.</text>
</comment>
<name>A0ACC0B6D8_CATRO</name>
<gene>
    <name evidence="1" type="ORF">M9H77_18064</name>
</gene>
<evidence type="ECO:0000313" key="1">
    <source>
        <dbReference type="EMBL" id="KAI5668211.1"/>
    </source>
</evidence>
<dbReference type="Proteomes" id="UP001060085">
    <property type="component" value="Linkage Group LG04"/>
</dbReference>
<keyword evidence="2" id="KW-1185">Reference proteome</keyword>